<dbReference type="AlphaFoldDB" id="A0A1Y2H180"/>
<dbReference type="RefSeq" id="XP_021885993.1">
    <property type="nucleotide sequence ID" value="XM_022027424.1"/>
</dbReference>
<dbReference type="Proteomes" id="UP000193648">
    <property type="component" value="Unassembled WGS sequence"/>
</dbReference>
<organism evidence="2 3">
    <name type="scientific">Lobosporangium transversale</name>
    <dbReference type="NCBI Taxonomy" id="64571"/>
    <lineage>
        <taxon>Eukaryota</taxon>
        <taxon>Fungi</taxon>
        <taxon>Fungi incertae sedis</taxon>
        <taxon>Mucoromycota</taxon>
        <taxon>Mortierellomycotina</taxon>
        <taxon>Mortierellomycetes</taxon>
        <taxon>Mortierellales</taxon>
        <taxon>Mortierellaceae</taxon>
        <taxon>Lobosporangium</taxon>
    </lineage>
</organism>
<evidence type="ECO:0000313" key="3">
    <source>
        <dbReference type="Proteomes" id="UP000193648"/>
    </source>
</evidence>
<feature type="domain" description="YCII-related" evidence="1">
    <location>
        <begin position="43"/>
        <end position="128"/>
    </location>
</feature>
<dbReference type="EMBL" id="MCFF01000002">
    <property type="protein sequence ID" value="ORZ28308.1"/>
    <property type="molecule type" value="Genomic_DNA"/>
</dbReference>
<protein>
    <recommendedName>
        <fullName evidence="1">YCII-related domain-containing protein</fullName>
    </recommendedName>
</protein>
<dbReference type="InParanoid" id="A0A1Y2H180"/>
<accession>A0A1Y2H180</accession>
<keyword evidence="3" id="KW-1185">Reference proteome</keyword>
<dbReference type="PANTHER" id="PTHR33606">
    <property type="entry name" value="PROTEIN YCII"/>
    <property type="match status" value="1"/>
</dbReference>
<dbReference type="Gene3D" id="3.30.70.1060">
    <property type="entry name" value="Dimeric alpha+beta barrel"/>
    <property type="match status" value="1"/>
</dbReference>
<reference evidence="2 3" key="1">
    <citation type="submission" date="2016-07" db="EMBL/GenBank/DDBJ databases">
        <title>Pervasive Adenine N6-methylation of Active Genes in Fungi.</title>
        <authorList>
            <consortium name="DOE Joint Genome Institute"/>
            <person name="Mondo S.J."/>
            <person name="Dannebaum R.O."/>
            <person name="Kuo R.C."/>
            <person name="Labutti K."/>
            <person name="Haridas S."/>
            <person name="Kuo A."/>
            <person name="Salamov A."/>
            <person name="Ahrendt S.R."/>
            <person name="Lipzen A."/>
            <person name="Sullivan W."/>
            <person name="Andreopoulos W.B."/>
            <person name="Clum A."/>
            <person name="Lindquist E."/>
            <person name="Daum C."/>
            <person name="Ramamoorthy G.K."/>
            <person name="Gryganskyi A."/>
            <person name="Culley D."/>
            <person name="Magnuson J.K."/>
            <person name="James T.Y."/>
            <person name="O'Malley M.A."/>
            <person name="Stajich J.E."/>
            <person name="Spatafora J.W."/>
            <person name="Visel A."/>
            <person name="Grigoriev I.V."/>
        </authorList>
    </citation>
    <scope>NUCLEOTIDE SEQUENCE [LARGE SCALE GENOMIC DNA]</scope>
    <source>
        <strain evidence="2 3">NRRL 3116</strain>
    </source>
</reference>
<dbReference type="PANTHER" id="PTHR33606:SF3">
    <property type="entry name" value="PROTEIN YCII"/>
    <property type="match status" value="1"/>
</dbReference>
<sequence>MPNYNSQVSRRKAQESTLDVQPVISCTTVILNNKKQFFVIARDYQDPEAFNRRLSVRPTHLVGATSLKKTGALQLGGALLSDHSESAKMIGSIMVFNADSEKEVEEILKKDPYVTEKVWEHYQIIPFRQASF</sequence>
<proteinExistence type="predicted"/>
<dbReference type="GeneID" id="33569267"/>
<evidence type="ECO:0000259" key="1">
    <source>
        <dbReference type="Pfam" id="PF03795"/>
    </source>
</evidence>
<dbReference type="SUPFAM" id="SSF54909">
    <property type="entry name" value="Dimeric alpha+beta barrel"/>
    <property type="match status" value="1"/>
</dbReference>
<dbReference type="InterPro" id="IPR005545">
    <property type="entry name" value="YCII"/>
</dbReference>
<comment type="caution">
    <text evidence="2">The sequence shown here is derived from an EMBL/GenBank/DDBJ whole genome shotgun (WGS) entry which is preliminary data.</text>
</comment>
<evidence type="ECO:0000313" key="2">
    <source>
        <dbReference type="EMBL" id="ORZ28308.1"/>
    </source>
</evidence>
<dbReference type="InterPro" id="IPR051807">
    <property type="entry name" value="Sec-metab_biosynth-assoc"/>
</dbReference>
<name>A0A1Y2H180_9FUNG</name>
<dbReference type="Pfam" id="PF03795">
    <property type="entry name" value="YCII"/>
    <property type="match status" value="1"/>
</dbReference>
<dbReference type="OrthoDB" id="5519740at2759"/>
<gene>
    <name evidence="2" type="ORF">BCR41DRAFT_383150</name>
</gene>
<dbReference type="InterPro" id="IPR011008">
    <property type="entry name" value="Dimeric_a/b-barrel"/>
</dbReference>